<dbReference type="GO" id="GO:0015293">
    <property type="term" value="F:symporter activity"/>
    <property type="evidence" value="ECO:0007669"/>
    <property type="project" value="UniProtKB-KW"/>
</dbReference>
<gene>
    <name evidence="8" type="ORF">BaRGS_00019157</name>
</gene>
<keyword evidence="4" id="KW-0769">Symport</keyword>
<reference evidence="8 9" key="1">
    <citation type="journal article" date="2023" name="Sci. Data">
        <title>Genome assembly of the Korean intertidal mud-creeper Batillaria attramentaria.</title>
        <authorList>
            <person name="Patra A.K."/>
            <person name="Ho P.T."/>
            <person name="Jun S."/>
            <person name="Lee S.J."/>
            <person name="Kim Y."/>
            <person name="Won Y.J."/>
        </authorList>
    </citation>
    <scope>NUCLEOTIDE SEQUENCE [LARGE SCALE GENOMIC DNA]</scope>
    <source>
        <strain evidence="8">Wonlab-2016</strain>
    </source>
</reference>
<dbReference type="PANTHER" id="PTHR11662:SF399">
    <property type="entry name" value="FI19708P1-RELATED"/>
    <property type="match status" value="1"/>
</dbReference>
<evidence type="ECO:0000313" key="8">
    <source>
        <dbReference type="EMBL" id="KAK7489523.1"/>
    </source>
</evidence>
<evidence type="ECO:0000256" key="4">
    <source>
        <dbReference type="ARBA" id="ARBA00022847"/>
    </source>
</evidence>
<organism evidence="8 9">
    <name type="scientific">Batillaria attramentaria</name>
    <dbReference type="NCBI Taxonomy" id="370345"/>
    <lineage>
        <taxon>Eukaryota</taxon>
        <taxon>Metazoa</taxon>
        <taxon>Spiralia</taxon>
        <taxon>Lophotrochozoa</taxon>
        <taxon>Mollusca</taxon>
        <taxon>Gastropoda</taxon>
        <taxon>Caenogastropoda</taxon>
        <taxon>Sorbeoconcha</taxon>
        <taxon>Cerithioidea</taxon>
        <taxon>Batillariidae</taxon>
        <taxon>Batillaria</taxon>
    </lineage>
</organism>
<keyword evidence="3 7" id="KW-0812">Transmembrane</keyword>
<keyword evidence="5 7" id="KW-1133">Transmembrane helix</keyword>
<accession>A0ABD0KRH7</accession>
<sequence length="428" mass="46752">MAVTALEMENIDLTTTPRLLPSYRLLMACLTLWALSSSSWSQTTLGAAMACMLKTSNTSKGDFDWDKETQSWIHSSRFIAYYLAQLPSAKAASIFGNRRMAIFGSGLLGLADILSVPCAKISVGLLIGLRVVQGVTNAMLFTSSVNVLGCWTLPEESTLLFGLAGTGLMTLAFCVTWTVFSSDSPDTARWAAARETDYLKSRLLCSHPDHKISWKDMFRSCPVYAIGMAQIANDWLSFLFMTVFPTFLTEVVQLSYRQTELVCGLPYIAVIPLSAMYGRFSDWLREKEVMSTLNVRRMAQFFATILPAACCILLVVLPLEQAAVVVLVYSVNVASSTAASSGYFANLEDLAPGNSGAIMAASQTLALWTSFVGPIVVDNITVHRTRREWNIILYLTASLQCASFVGYSILASTDAQPWAPAAPLYTAI</sequence>
<evidence type="ECO:0000256" key="2">
    <source>
        <dbReference type="ARBA" id="ARBA00022448"/>
    </source>
</evidence>
<feature type="transmembrane region" description="Helical" evidence="7">
    <location>
        <begin position="223"/>
        <end position="249"/>
    </location>
</feature>
<dbReference type="GO" id="GO:0016020">
    <property type="term" value="C:membrane"/>
    <property type="evidence" value="ECO:0007669"/>
    <property type="project" value="UniProtKB-SubCell"/>
</dbReference>
<dbReference type="SUPFAM" id="SSF103473">
    <property type="entry name" value="MFS general substrate transporter"/>
    <property type="match status" value="1"/>
</dbReference>
<dbReference type="EMBL" id="JACVVK020000136">
    <property type="protein sequence ID" value="KAK7489523.1"/>
    <property type="molecule type" value="Genomic_DNA"/>
</dbReference>
<dbReference type="InterPro" id="IPR050382">
    <property type="entry name" value="MFS_Na/Anion_cotransporter"/>
</dbReference>
<evidence type="ECO:0000313" key="9">
    <source>
        <dbReference type="Proteomes" id="UP001519460"/>
    </source>
</evidence>
<dbReference type="InterPro" id="IPR036259">
    <property type="entry name" value="MFS_trans_sf"/>
</dbReference>
<evidence type="ECO:0000256" key="7">
    <source>
        <dbReference type="SAM" id="Phobius"/>
    </source>
</evidence>
<protein>
    <submittedName>
        <fullName evidence="8">Uncharacterized protein</fullName>
    </submittedName>
</protein>
<feature type="transmembrane region" description="Helical" evidence="7">
    <location>
        <begin position="160"/>
        <end position="180"/>
    </location>
</feature>
<keyword evidence="6 7" id="KW-0472">Membrane</keyword>
<keyword evidence="2" id="KW-0813">Transport</keyword>
<dbReference type="PANTHER" id="PTHR11662">
    <property type="entry name" value="SOLUTE CARRIER FAMILY 17"/>
    <property type="match status" value="1"/>
</dbReference>
<feature type="transmembrane region" description="Helical" evidence="7">
    <location>
        <begin position="261"/>
        <end position="278"/>
    </location>
</feature>
<dbReference type="FunFam" id="1.20.1250.20:FF:000003">
    <property type="entry name" value="Solute carrier family 17 member 3"/>
    <property type="match status" value="1"/>
</dbReference>
<feature type="transmembrane region" description="Helical" evidence="7">
    <location>
        <begin position="298"/>
        <end position="317"/>
    </location>
</feature>
<evidence type="ECO:0000256" key="1">
    <source>
        <dbReference type="ARBA" id="ARBA00004141"/>
    </source>
</evidence>
<evidence type="ECO:0000256" key="5">
    <source>
        <dbReference type="ARBA" id="ARBA00022989"/>
    </source>
</evidence>
<dbReference type="AlphaFoldDB" id="A0ABD0KRH7"/>
<dbReference type="Proteomes" id="UP001519460">
    <property type="component" value="Unassembled WGS sequence"/>
</dbReference>
<evidence type="ECO:0000256" key="3">
    <source>
        <dbReference type="ARBA" id="ARBA00022692"/>
    </source>
</evidence>
<keyword evidence="9" id="KW-1185">Reference proteome</keyword>
<feature type="transmembrane region" description="Helical" evidence="7">
    <location>
        <begin position="357"/>
        <end position="377"/>
    </location>
</feature>
<name>A0ABD0KRH7_9CAEN</name>
<evidence type="ECO:0000256" key="6">
    <source>
        <dbReference type="ARBA" id="ARBA00023136"/>
    </source>
</evidence>
<dbReference type="InterPro" id="IPR011701">
    <property type="entry name" value="MFS"/>
</dbReference>
<comment type="caution">
    <text evidence="8">The sequence shown here is derived from an EMBL/GenBank/DDBJ whole genome shotgun (WGS) entry which is preliminary data.</text>
</comment>
<feature type="transmembrane region" description="Helical" evidence="7">
    <location>
        <begin position="324"/>
        <end position="345"/>
    </location>
</feature>
<proteinExistence type="predicted"/>
<comment type="subcellular location">
    <subcellularLocation>
        <location evidence="1">Membrane</location>
        <topology evidence="1">Multi-pass membrane protein</topology>
    </subcellularLocation>
</comment>
<feature type="transmembrane region" description="Helical" evidence="7">
    <location>
        <begin position="389"/>
        <end position="410"/>
    </location>
</feature>
<dbReference type="Pfam" id="PF07690">
    <property type="entry name" value="MFS_1"/>
    <property type="match status" value="1"/>
</dbReference>
<dbReference type="Gene3D" id="1.20.1250.20">
    <property type="entry name" value="MFS general substrate transporter like domains"/>
    <property type="match status" value="2"/>
</dbReference>